<dbReference type="Pfam" id="PF07690">
    <property type="entry name" value="MFS_1"/>
    <property type="match status" value="1"/>
</dbReference>
<feature type="domain" description="Major facilitator superfamily (MFS) profile" evidence="6">
    <location>
        <begin position="1"/>
        <end position="185"/>
    </location>
</feature>
<sequence>MSVAMVAMVNFTEDTSSEAKHENPDLLFNMTQDSEQYFEANPSSLLGKKYNWNSKTQSFILSAFYYGYVITQLPGGILCKRFGAKWFFAAGVLMTTGLYMFIPLAANLGVIVFVTIRIMEGLGQGVIYPAIAFGVSRWAPKFERSRVFTIINLGGPLGNIIGAMVSGSLCSSDLFGGWPSTFYML</sequence>
<dbReference type="EMBL" id="BMAO01017620">
    <property type="protein sequence ID" value="GFR17042.1"/>
    <property type="molecule type" value="Genomic_DNA"/>
</dbReference>
<dbReference type="InterPro" id="IPR020846">
    <property type="entry name" value="MFS_dom"/>
</dbReference>
<protein>
    <recommendedName>
        <fullName evidence="6">Major facilitator superfamily (MFS) profile domain-containing protein</fullName>
    </recommendedName>
</protein>
<comment type="subcellular location">
    <subcellularLocation>
        <location evidence="1">Membrane</location>
        <topology evidence="1">Multi-pass membrane protein</topology>
    </subcellularLocation>
</comment>
<dbReference type="GO" id="GO:0022857">
    <property type="term" value="F:transmembrane transporter activity"/>
    <property type="evidence" value="ECO:0007669"/>
    <property type="project" value="InterPro"/>
</dbReference>
<feature type="non-terminal residue" evidence="7">
    <location>
        <position position="1"/>
    </location>
</feature>
<reference evidence="7" key="1">
    <citation type="submission" date="2020-07" db="EMBL/GenBank/DDBJ databases">
        <title>Multicomponent nature underlies the extraordinary mechanical properties of spider dragline silk.</title>
        <authorList>
            <person name="Kono N."/>
            <person name="Nakamura H."/>
            <person name="Mori M."/>
            <person name="Yoshida Y."/>
            <person name="Ohtoshi R."/>
            <person name="Malay A.D."/>
            <person name="Moran D.A.P."/>
            <person name="Tomita M."/>
            <person name="Numata K."/>
            <person name="Arakawa K."/>
        </authorList>
    </citation>
    <scope>NUCLEOTIDE SEQUENCE</scope>
</reference>
<dbReference type="Proteomes" id="UP000887116">
    <property type="component" value="Unassembled WGS sequence"/>
</dbReference>
<dbReference type="PANTHER" id="PTHR11662:SF399">
    <property type="entry name" value="FI19708P1-RELATED"/>
    <property type="match status" value="1"/>
</dbReference>
<dbReference type="GO" id="GO:0016020">
    <property type="term" value="C:membrane"/>
    <property type="evidence" value="ECO:0007669"/>
    <property type="project" value="UniProtKB-SubCell"/>
</dbReference>
<keyword evidence="8" id="KW-1185">Reference proteome</keyword>
<evidence type="ECO:0000259" key="6">
    <source>
        <dbReference type="PROSITE" id="PS50850"/>
    </source>
</evidence>
<name>A0A8X6H4U6_TRICU</name>
<dbReference type="InterPro" id="IPR011701">
    <property type="entry name" value="MFS"/>
</dbReference>
<accession>A0A8X6H4U6</accession>
<organism evidence="7 8">
    <name type="scientific">Trichonephila clavata</name>
    <name type="common">Joro spider</name>
    <name type="synonym">Nephila clavata</name>
    <dbReference type="NCBI Taxonomy" id="2740835"/>
    <lineage>
        <taxon>Eukaryota</taxon>
        <taxon>Metazoa</taxon>
        <taxon>Ecdysozoa</taxon>
        <taxon>Arthropoda</taxon>
        <taxon>Chelicerata</taxon>
        <taxon>Arachnida</taxon>
        <taxon>Araneae</taxon>
        <taxon>Araneomorphae</taxon>
        <taxon>Entelegynae</taxon>
        <taxon>Araneoidea</taxon>
        <taxon>Nephilidae</taxon>
        <taxon>Trichonephila</taxon>
    </lineage>
</organism>
<dbReference type="PROSITE" id="PS50850">
    <property type="entry name" value="MFS"/>
    <property type="match status" value="1"/>
</dbReference>
<evidence type="ECO:0000313" key="7">
    <source>
        <dbReference type="EMBL" id="GFR17042.1"/>
    </source>
</evidence>
<evidence type="ECO:0000313" key="8">
    <source>
        <dbReference type="Proteomes" id="UP000887116"/>
    </source>
</evidence>
<evidence type="ECO:0000256" key="5">
    <source>
        <dbReference type="SAM" id="Phobius"/>
    </source>
</evidence>
<feature type="transmembrane region" description="Helical" evidence="5">
    <location>
        <begin position="86"/>
        <end position="116"/>
    </location>
</feature>
<keyword evidence="2 5" id="KW-0812">Transmembrane</keyword>
<evidence type="ECO:0000256" key="1">
    <source>
        <dbReference type="ARBA" id="ARBA00004141"/>
    </source>
</evidence>
<dbReference type="Gene3D" id="1.20.1250.20">
    <property type="entry name" value="MFS general substrate transporter like domains"/>
    <property type="match status" value="1"/>
</dbReference>
<keyword evidence="3 5" id="KW-1133">Transmembrane helix</keyword>
<dbReference type="GO" id="GO:0006820">
    <property type="term" value="P:monoatomic anion transport"/>
    <property type="evidence" value="ECO:0007669"/>
    <property type="project" value="TreeGrafter"/>
</dbReference>
<evidence type="ECO:0000256" key="4">
    <source>
        <dbReference type="ARBA" id="ARBA00023136"/>
    </source>
</evidence>
<evidence type="ECO:0000256" key="3">
    <source>
        <dbReference type="ARBA" id="ARBA00022989"/>
    </source>
</evidence>
<dbReference type="InterPro" id="IPR036259">
    <property type="entry name" value="MFS_trans_sf"/>
</dbReference>
<dbReference type="OrthoDB" id="10068056at2759"/>
<dbReference type="PANTHER" id="PTHR11662">
    <property type="entry name" value="SOLUTE CARRIER FAMILY 17"/>
    <property type="match status" value="1"/>
</dbReference>
<gene>
    <name evidence="7" type="primary">Slc17a5</name>
    <name evidence="7" type="ORF">TNCT_351601</name>
</gene>
<comment type="caution">
    <text evidence="7">The sequence shown here is derived from an EMBL/GenBank/DDBJ whole genome shotgun (WGS) entry which is preliminary data.</text>
</comment>
<proteinExistence type="predicted"/>
<dbReference type="SUPFAM" id="SSF103473">
    <property type="entry name" value="MFS general substrate transporter"/>
    <property type="match status" value="1"/>
</dbReference>
<feature type="transmembrane region" description="Helical" evidence="5">
    <location>
        <begin position="59"/>
        <end position="79"/>
    </location>
</feature>
<keyword evidence="4 5" id="KW-0472">Membrane</keyword>
<evidence type="ECO:0000256" key="2">
    <source>
        <dbReference type="ARBA" id="ARBA00022692"/>
    </source>
</evidence>
<dbReference type="AlphaFoldDB" id="A0A8X6H4U6"/>
<dbReference type="InterPro" id="IPR050382">
    <property type="entry name" value="MFS_Na/Anion_cotransporter"/>
</dbReference>